<dbReference type="AlphaFoldDB" id="A0AAD7S5J3"/>
<dbReference type="Proteomes" id="UP001221898">
    <property type="component" value="Unassembled WGS sequence"/>
</dbReference>
<protein>
    <submittedName>
        <fullName evidence="1">Uncharacterized protein</fullName>
    </submittedName>
</protein>
<dbReference type="EMBL" id="JAINUG010000107">
    <property type="protein sequence ID" value="KAJ8396392.1"/>
    <property type="molecule type" value="Genomic_DNA"/>
</dbReference>
<sequence>MFVSSGKSVLNFRRPEHQLAWWTQDFSPLALAIKPKTAYCRRPWELSNQQGGAPPGHPESRLALPVTCQAGRQRQSALISSQPTGQLSRRAIHSILLPFISSAALTPWGQGYD</sequence>
<keyword evidence="2" id="KW-1185">Reference proteome</keyword>
<reference evidence="1" key="1">
    <citation type="journal article" date="2023" name="Science">
        <title>Genome structures resolve the early diversification of teleost fishes.</title>
        <authorList>
            <person name="Parey E."/>
            <person name="Louis A."/>
            <person name="Montfort J."/>
            <person name="Bouchez O."/>
            <person name="Roques C."/>
            <person name="Iampietro C."/>
            <person name="Lluch J."/>
            <person name="Castinel A."/>
            <person name="Donnadieu C."/>
            <person name="Desvignes T."/>
            <person name="Floi Bucao C."/>
            <person name="Jouanno E."/>
            <person name="Wen M."/>
            <person name="Mejri S."/>
            <person name="Dirks R."/>
            <person name="Jansen H."/>
            <person name="Henkel C."/>
            <person name="Chen W.J."/>
            <person name="Zahm M."/>
            <person name="Cabau C."/>
            <person name="Klopp C."/>
            <person name="Thompson A.W."/>
            <person name="Robinson-Rechavi M."/>
            <person name="Braasch I."/>
            <person name="Lecointre G."/>
            <person name="Bobe J."/>
            <person name="Postlethwait J.H."/>
            <person name="Berthelot C."/>
            <person name="Roest Crollius H."/>
            <person name="Guiguen Y."/>
        </authorList>
    </citation>
    <scope>NUCLEOTIDE SEQUENCE</scope>
    <source>
        <strain evidence="1">NC1722</strain>
    </source>
</reference>
<comment type="caution">
    <text evidence="1">The sequence shown here is derived from an EMBL/GenBank/DDBJ whole genome shotgun (WGS) entry which is preliminary data.</text>
</comment>
<evidence type="ECO:0000313" key="2">
    <source>
        <dbReference type="Proteomes" id="UP001221898"/>
    </source>
</evidence>
<gene>
    <name evidence="1" type="ORF">AAFF_G00019690</name>
</gene>
<name>A0AAD7S5J3_9TELE</name>
<evidence type="ECO:0000313" key="1">
    <source>
        <dbReference type="EMBL" id="KAJ8396392.1"/>
    </source>
</evidence>
<accession>A0AAD7S5J3</accession>
<organism evidence="1 2">
    <name type="scientific">Aldrovandia affinis</name>
    <dbReference type="NCBI Taxonomy" id="143900"/>
    <lineage>
        <taxon>Eukaryota</taxon>
        <taxon>Metazoa</taxon>
        <taxon>Chordata</taxon>
        <taxon>Craniata</taxon>
        <taxon>Vertebrata</taxon>
        <taxon>Euteleostomi</taxon>
        <taxon>Actinopterygii</taxon>
        <taxon>Neopterygii</taxon>
        <taxon>Teleostei</taxon>
        <taxon>Notacanthiformes</taxon>
        <taxon>Halosauridae</taxon>
        <taxon>Aldrovandia</taxon>
    </lineage>
</organism>
<proteinExistence type="predicted"/>